<dbReference type="InterPro" id="IPR036520">
    <property type="entry name" value="UPF0759_sf"/>
</dbReference>
<evidence type="ECO:0000313" key="1">
    <source>
        <dbReference type="EMBL" id="PZD73845.1"/>
    </source>
</evidence>
<evidence type="ECO:0000313" key="2">
    <source>
        <dbReference type="Proteomes" id="UP000248857"/>
    </source>
</evidence>
<protein>
    <recommendedName>
        <fullName evidence="3">DUF72 domain-containing protein</fullName>
    </recommendedName>
</protein>
<reference evidence="1 2" key="1">
    <citation type="journal article" date="2018" name="Sci. Rep.">
        <title>A novel species of the marine cyanobacterium Acaryochloris with a unique pigment content and lifestyle.</title>
        <authorList>
            <person name="Partensky F."/>
            <person name="Six C."/>
            <person name="Ratin M."/>
            <person name="Garczarek L."/>
            <person name="Vaulot D."/>
            <person name="Probert I."/>
            <person name="Calteau A."/>
            <person name="Gourvil P."/>
            <person name="Marie D."/>
            <person name="Grebert T."/>
            <person name="Bouchier C."/>
            <person name="Le Panse S."/>
            <person name="Gachenot M."/>
            <person name="Rodriguez F."/>
            <person name="Garrido J.L."/>
        </authorList>
    </citation>
    <scope>NUCLEOTIDE SEQUENCE [LARGE SCALE GENOMIC DNA]</scope>
    <source>
        <strain evidence="1 2">RCC1774</strain>
    </source>
</reference>
<accession>A0A2W1JR93</accession>
<dbReference type="PANTHER" id="PTHR30348:SF9">
    <property type="entry name" value="UPF0759 PROTEIN YECE"/>
    <property type="match status" value="1"/>
</dbReference>
<dbReference type="EMBL" id="PQWO01000004">
    <property type="protein sequence ID" value="PZD73845.1"/>
    <property type="molecule type" value="Genomic_DNA"/>
</dbReference>
<dbReference type="InterPro" id="IPR002763">
    <property type="entry name" value="DUF72"/>
</dbReference>
<dbReference type="SUPFAM" id="SSF117396">
    <property type="entry name" value="TM1631-like"/>
    <property type="match status" value="1"/>
</dbReference>
<organism evidence="1 2">
    <name type="scientific">Acaryochloris thomasi RCC1774</name>
    <dbReference type="NCBI Taxonomy" id="1764569"/>
    <lineage>
        <taxon>Bacteria</taxon>
        <taxon>Bacillati</taxon>
        <taxon>Cyanobacteriota</taxon>
        <taxon>Cyanophyceae</taxon>
        <taxon>Acaryochloridales</taxon>
        <taxon>Acaryochloridaceae</taxon>
        <taxon>Acaryochloris</taxon>
        <taxon>Acaryochloris thomasi</taxon>
    </lineage>
</organism>
<evidence type="ECO:0008006" key="3">
    <source>
        <dbReference type="Google" id="ProtNLM"/>
    </source>
</evidence>
<keyword evidence="2" id="KW-1185">Reference proteome</keyword>
<dbReference type="Gene3D" id="3.20.20.410">
    <property type="entry name" value="Protein of unknown function UPF0759"/>
    <property type="match status" value="1"/>
</dbReference>
<dbReference type="OrthoDB" id="9780310at2"/>
<proteinExistence type="predicted"/>
<dbReference type="Proteomes" id="UP000248857">
    <property type="component" value="Unassembled WGS sequence"/>
</dbReference>
<name>A0A2W1JR93_9CYAN</name>
<gene>
    <name evidence="1" type="ORF">C1752_01740</name>
</gene>
<dbReference type="PANTHER" id="PTHR30348">
    <property type="entry name" value="UNCHARACTERIZED PROTEIN YECE"/>
    <property type="match status" value="1"/>
</dbReference>
<sequence>MSFSIGCAIWAYKGWLGDLFPSGSASSKFLQLYSQRFTTVECNATFYSVPSAATVARWQAQTPPGFEFCPKFPRCITHDSPLHQGIDAALNFIDLMQGLGDRLGPIFAQLPPSYSPASFADLETFFTGLQHCGTPLALEVRHPDWFKSPHAEKLSELLHRLQVGRVLLDSRPMYQFPEDPQLGSQRRKPNVPLQPVVTAPFSIIRYISHPTFDLNQPFLEDWVRDVEQWLQHGTRIYFFVHCPVEEHSPRTAQNFHHLLQQQQVPVPPLPWDQFAAEPQQLSLF</sequence>
<dbReference type="AlphaFoldDB" id="A0A2W1JR93"/>
<dbReference type="RefSeq" id="WP_110985698.1">
    <property type="nucleotide sequence ID" value="NZ_CAWNWM010000004.1"/>
</dbReference>
<dbReference type="Pfam" id="PF01904">
    <property type="entry name" value="DUF72"/>
    <property type="match status" value="1"/>
</dbReference>
<comment type="caution">
    <text evidence="1">The sequence shown here is derived from an EMBL/GenBank/DDBJ whole genome shotgun (WGS) entry which is preliminary data.</text>
</comment>